<comment type="caution">
    <text evidence="1">The sequence shown here is derived from an EMBL/GenBank/DDBJ whole genome shotgun (WGS) entry which is preliminary data.</text>
</comment>
<evidence type="ECO:0000313" key="1">
    <source>
        <dbReference type="EMBL" id="KAJ1085084.1"/>
    </source>
</evidence>
<feature type="non-terminal residue" evidence="1">
    <location>
        <position position="1"/>
    </location>
</feature>
<feature type="non-terminal residue" evidence="1">
    <location>
        <position position="75"/>
    </location>
</feature>
<name>A0AAV7L479_PLEWA</name>
<proteinExistence type="predicted"/>
<protein>
    <submittedName>
        <fullName evidence="1">Uncharacterized protein</fullName>
    </submittedName>
</protein>
<dbReference type="Proteomes" id="UP001066276">
    <property type="component" value="Chromosome 12"/>
</dbReference>
<sequence>GVSGCLLPLVLEGAMCPVCFILDGARSQSLTWVSHLQVLPGPGRTAAYEVTTTHCSPAVTAAQWMAVALQVAVLS</sequence>
<accession>A0AAV7L479</accession>
<organism evidence="1 2">
    <name type="scientific">Pleurodeles waltl</name>
    <name type="common">Iberian ribbed newt</name>
    <dbReference type="NCBI Taxonomy" id="8319"/>
    <lineage>
        <taxon>Eukaryota</taxon>
        <taxon>Metazoa</taxon>
        <taxon>Chordata</taxon>
        <taxon>Craniata</taxon>
        <taxon>Vertebrata</taxon>
        <taxon>Euteleostomi</taxon>
        <taxon>Amphibia</taxon>
        <taxon>Batrachia</taxon>
        <taxon>Caudata</taxon>
        <taxon>Salamandroidea</taxon>
        <taxon>Salamandridae</taxon>
        <taxon>Pleurodelinae</taxon>
        <taxon>Pleurodeles</taxon>
    </lineage>
</organism>
<reference evidence="1" key="1">
    <citation type="journal article" date="2022" name="bioRxiv">
        <title>Sequencing and chromosome-scale assembly of the giantPleurodeles waltlgenome.</title>
        <authorList>
            <person name="Brown T."/>
            <person name="Elewa A."/>
            <person name="Iarovenko S."/>
            <person name="Subramanian E."/>
            <person name="Araus A.J."/>
            <person name="Petzold A."/>
            <person name="Susuki M."/>
            <person name="Suzuki K.-i.T."/>
            <person name="Hayashi T."/>
            <person name="Toyoda A."/>
            <person name="Oliveira C."/>
            <person name="Osipova E."/>
            <person name="Leigh N.D."/>
            <person name="Simon A."/>
            <person name="Yun M.H."/>
        </authorList>
    </citation>
    <scope>NUCLEOTIDE SEQUENCE</scope>
    <source>
        <strain evidence="1">20211129_DDA</strain>
        <tissue evidence="1">Liver</tissue>
    </source>
</reference>
<keyword evidence="2" id="KW-1185">Reference proteome</keyword>
<evidence type="ECO:0000313" key="2">
    <source>
        <dbReference type="Proteomes" id="UP001066276"/>
    </source>
</evidence>
<dbReference type="AlphaFoldDB" id="A0AAV7L479"/>
<gene>
    <name evidence="1" type="ORF">NDU88_005217</name>
</gene>
<dbReference type="EMBL" id="JANPWB010000016">
    <property type="protein sequence ID" value="KAJ1085084.1"/>
    <property type="molecule type" value="Genomic_DNA"/>
</dbReference>